<evidence type="ECO:0000313" key="2">
    <source>
        <dbReference type="EMBL" id="VDP69229.1"/>
    </source>
</evidence>
<evidence type="ECO:0000313" key="3">
    <source>
        <dbReference type="Proteomes" id="UP000269396"/>
    </source>
</evidence>
<feature type="region of interest" description="Disordered" evidence="1">
    <location>
        <begin position="111"/>
        <end position="153"/>
    </location>
</feature>
<dbReference type="STRING" id="31246.A0A183PMU2"/>
<feature type="region of interest" description="Disordered" evidence="1">
    <location>
        <begin position="166"/>
        <end position="187"/>
    </location>
</feature>
<accession>A0A183PMU2</accession>
<reference evidence="2 3" key="1">
    <citation type="submission" date="2018-11" db="EMBL/GenBank/DDBJ databases">
        <authorList>
            <consortium name="Pathogen Informatics"/>
        </authorList>
    </citation>
    <scope>NUCLEOTIDE SEQUENCE [LARGE SCALE GENOMIC DNA]</scope>
    <source>
        <strain>Denwood</strain>
        <strain evidence="3">Zambia</strain>
    </source>
</reference>
<keyword evidence="3" id="KW-1185">Reference proteome</keyword>
<organism evidence="2 3">
    <name type="scientific">Schistosoma mattheei</name>
    <dbReference type="NCBI Taxonomy" id="31246"/>
    <lineage>
        <taxon>Eukaryota</taxon>
        <taxon>Metazoa</taxon>
        <taxon>Spiralia</taxon>
        <taxon>Lophotrochozoa</taxon>
        <taxon>Platyhelminthes</taxon>
        <taxon>Trematoda</taxon>
        <taxon>Digenea</taxon>
        <taxon>Strigeidida</taxon>
        <taxon>Schistosomatoidea</taxon>
        <taxon>Schistosomatidae</taxon>
        <taxon>Schistosoma</taxon>
    </lineage>
</organism>
<evidence type="ECO:0000256" key="1">
    <source>
        <dbReference type="SAM" id="MobiDB-lite"/>
    </source>
</evidence>
<dbReference type="Proteomes" id="UP000269396">
    <property type="component" value="Unassembled WGS sequence"/>
</dbReference>
<name>A0A183PMU2_9TREM</name>
<gene>
    <name evidence="2" type="ORF">SMTD_LOCUS15679</name>
</gene>
<dbReference type="AlphaFoldDB" id="A0A183PMU2"/>
<feature type="non-terminal residue" evidence="2">
    <location>
        <position position="187"/>
    </location>
</feature>
<dbReference type="EMBL" id="UZAL01036160">
    <property type="protein sequence ID" value="VDP69229.1"/>
    <property type="molecule type" value="Genomic_DNA"/>
</dbReference>
<protein>
    <submittedName>
        <fullName evidence="2">Uncharacterized protein</fullName>
    </submittedName>
</protein>
<sequence length="187" mass="22217">MQSDDFPNGFDRNPLLIMMLLAAHDEREHAQKCYEEKLNKVEKHRNQILKEKERNMITAHYERARKVRQVLERRKQLRKMIEEYRKELYEAREQSIQRAMERVSCRLSEEQKRLASERRQKQMQVEENTKEPAPMNPPDIESAHTDLPIDVSPPTTEEIRMAIRQIKSKKAAEPDNIPAEALKSDIE</sequence>
<feature type="compositionally biased region" description="Basic and acidic residues" evidence="1">
    <location>
        <begin position="111"/>
        <end position="120"/>
    </location>
</feature>
<proteinExistence type="predicted"/>